<gene>
    <name evidence="2" type="ORF">H0E87_007339</name>
</gene>
<reference evidence="2" key="1">
    <citation type="journal article" date="2021" name="J. Hered.">
        <title>Genome Assembly of Salicaceae Populus deltoides (Eastern Cottonwood) I-69 Based on Nanopore Sequencing and Hi-C Technologies.</title>
        <authorList>
            <person name="Bai S."/>
            <person name="Wu H."/>
            <person name="Zhang J."/>
            <person name="Pan Z."/>
            <person name="Zhao W."/>
            <person name="Li Z."/>
            <person name="Tong C."/>
        </authorList>
    </citation>
    <scope>NUCLEOTIDE SEQUENCE</scope>
    <source>
        <tissue evidence="2">Leaf</tissue>
    </source>
</reference>
<evidence type="ECO:0000256" key="1">
    <source>
        <dbReference type="SAM" id="MobiDB-lite"/>
    </source>
</evidence>
<dbReference type="AlphaFoldDB" id="A0A8T2ZA53"/>
<dbReference type="GO" id="GO:2000028">
    <property type="term" value="P:regulation of photoperiodism, flowering"/>
    <property type="evidence" value="ECO:0007669"/>
    <property type="project" value="InterPro"/>
</dbReference>
<evidence type="ECO:0000313" key="3">
    <source>
        <dbReference type="Proteomes" id="UP000807159"/>
    </source>
</evidence>
<feature type="non-terminal residue" evidence="2">
    <location>
        <position position="73"/>
    </location>
</feature>
<dbReference type="PANTHER" id="PTHR34281:SF7">
    <property type="entry name" value="PROTEIN EARLY FLOWERING 3"/>
    <property type="match status" value="1"/>
</dbReference>
<dbReference type="PANTHER" id="PTHR34281">
    <property type="entry name" value="PROTEIN EARLY FLOWERING 3"/>
    <property type="match status" value="1"/>
</dbReference>
<keyword evidence="3" id="KW-1185">Reference proteome</keyword>
<dbReference type="Proteomes" id="UP000807159">
    <property type="component" value="Chromosome 3"/>
</dbReference>
<sequence length="73" mass="7914">MITEIVVGLRKEAKYREDKQSGSLKAGDLERNDDAEETSMVDSVTALEITPDDVVGVIGENNSGKQEELSSSK</sequence>
<accession>A0A8T2ZA53</accession>
<protein>
    <submittedName>
        <fullName evidence="2">Uncharacterized protein</fullName>
    </submittedName>
</protein>
<organism evidence="2 3">
    <name type="scientific">Populus deltoides</name>
    <name type="common">Eastern poplar</name>
    <name type="synonym">Eastern cottonwood</name>
    <dbReference type="NCBI Taxonomy" id="3696"/>
    <lineage>
        <taxon>Eukaryota</taxon>
        <taxon>Viridiplantae</taxon>
        <taxon>Streptophyta</taxon>
        <taxon>Embryophyta</taxon>
        <taxon>Tracheophyta</taxon>
        <taxon>Spermatophyta</taxon>
        <taxon>Magnoliopsida</taxon>
        <taxon>eudicotyledons</taxon>
        <taxon>Gunneridae</taxon>
        <taxon>Pentapetalae</taxon>
        <taxon>rosids</taxon>
        <taxon>fabids</taxon>
        <taxon>Malpighiales</taxon>
        <taxon>Salicaceae</taxon>
        <taxon>Saliceae</taxon>
        <taxon>Populus</taxon>
    </lineage>
</organism>
<dbReference type="EMBL" id="JACEGQ020000003">
    <property type="protein sequence ID" value="KAH8514474.1"/>
    <property type="molecule type" value="Genomic_DNA"/>
</dbReference>
<name>A0A8T2ZA53_POPDE</name>
<feature type="region of interest" description="Disordered" evidence="1">
    <location>
        <begin position="17"/>
        <end position="41"/>
    </location>
</feature>
<comment type="caution">
    <text evidence="2">The sequence shown here is derived from an EMBL/GenBank/DDBJ whole genome shotgun (WGS) entry which is preliminary data.</text>
</comment>
<dbReference type="InterPro" id="IPR039319">
    <property type="entry name" value="ELF3-like"/>
</dbReference>
<evidence type="ECO:0000313" key="2">
    <source>
        <dbReference type="EMBL" id="KAH8514474.1"/>
    </source>
</evidence>
<proteinExistence type="predicted"/>